<dbReference type="PROSITE" id="PS51257">
    <property type="entry name" value="PROKAR_LIPOPROTEIN"/>
    <property type="match status" value="1"/>
</dbReference>
<dbReference type="EC" id="3.1.1.29" evidence="1"/>
<dbReference type="Pfam" id="PF01981">
    <property type="entry name" value="PTH2"/>
    <property type="match status" value="1"/>
</dbReference>
<gene>
    <name evidence="4" type="ORF">PFY12_15645</name>
</gene>
<evidence type="ECO:0000313" key="5">
    <source>
        <dbReference type="Proteomes" id="UP001210978"/>
    </source>
</evidence>
<keyword evidence="5" id="KW-1185">Reference proteome</keyword>
<dbReference type="SUPFAM" id="SSF102462">
    <property type="entry name" value="Peptidyl-tRNA hydrolase II"/>
    <property type="match status" value="1"/>
</dbReference>
<accession>A0ABY7QL85</accession>
<dbReference type="Proteomes" id="UP001210978">
    <property type="component" value="Chromosome"/>
</dbReference>
<reference evidence="4 5" key="1">
    <citation type="submission" date="2023-01" db="EMBL/GenBank/DDBJ databases">
        <title>Complete genome of Chryseobacterium camelliae VAN22-5A.</title>
        <authorList>
            <person name="Zong G."/>
            <person name="Cao G."/>
        </authorList>
    </citation>
    <scope>NUCLEOTIDE SEQUENCE [LARGE SCALE GENOMIC DNA]</scope>
    <source>
        <strain evidence="4 5">VAN22-5A</strain>
    </source>
</reference>
<dbReference type="Gene3D" id="3.40.1490.10">
    <property type="entry name" value="Bit1"/>
    <property type="match status" value="1"/>
</dbReference>
<dbReference type="EMBL" id="CP115859">
    <property type="protein sequence ID" value="WBV60453.1"/>
    <property type="molecule type" value="Genomic_DNA"/>
</dbReference>
<proteinExistence type="predicted"/>
<protein>
    <recommendedName>
        <fullName evidence="1">peptidyl-tRNA hydrolase</fullName>
        <ecNumber evidence="1">3.1.1.29</ecNumber>
    </recommendedName>
</protein>
<name>A0ABY7QL85_9FLAO</name>
<organism evidence="4 5">
    <name type="scientific">Chryseobacterium camelliae</name>
    <dbReference type="NCBI Taxonomy" id="1265445"/>
    <lineage>
        <taxon>Bacteria</taxon>
        <taxon>Pseudomonadati</taxon>
        <taxon>Bacteroidota</taxon>
        <taxon>Flavobacteriia</taxon>
        <taxon>Flavobacteriales</taxon>
        <taxon>Weeksellaceae</taxon>
        <taxon>Chryseobacterium group</taxon>
        <taxon>Chryseobacterium</taxon>
    </lineage>
</organism>
<evidence type="ECO:0000256" key="3">
    <source>
        <dbReference type="ARBA" id="ARBA00048707"/>
    </source>
</evidence>
<keyword evidence="2" id="KW-0378">Hydrolase</keyword>
<sequence>MKMYIIVRDNIPDKLVPVIAAHASLACYKKYESNENMIQWMNGIFKKVVCKANETEFNHLKNEDDYILLTESSLNHQEVVLAFCPREEYSKKFKFLPMWTPQNI</sequence>
<dbReference type="InterPro" id="IPR002833">
    <property type="entry name" value="PTH2"/>
</dbReference>
<dbReference type="InterPro" id="IPR023476">
    <property type="entry name" value="Pep_tRNA_hydro_II_dom_sf"/>
</dbReference>
<dbReference type="RefSeq" id="WP_271148782.1">
    <property type="nucleotide sequence ID" value="NZ_CP115859.1"/>
</dbReference>
<evidence type="ECO:0000313" key="4">
    <source>
        <dbReference type="EMBL" id="WBV60453.1"/>
    </source>
</evidence>
<evidence type="ECO:0000256" key="1">
    <source>
        <dbReference type="ARBA" id="ARBA00013260"/>
    </source>
</evidence>
<comment type="catalytic activity">
    <reaction evidence="3">
        <text>an N-acyl-L-alpha-aminoacyl-tRNA + H2O = an N-acyl-L-amino acid + a tRNA + H(+)</text>
        <dbReference type="Rhea" id="RHEA:54448"/>
        <dbReference type="Rhea" id="RHEA-COMP:10123"/>
        <dbReference type="Rhea" id="RHEA-COMP:13883"/>
        <dbReference type="ChEBI" id="CHEBI:15377"/>
        <dbReference type="ChEBI" id="CHEBI:15378"/>
        <dbReference type="ChEBI" id="CHEBI:59874"/>
        <dbReference type="ChEBI" id="CHEBI:78442"/>
        <dbReference type="ChEBI" id="CHEBI:138191"/>
        <dbReference type="EC" id="3.1.1.29"/>
    </reaction>
</comment>
<evidence type="ECO:0000256" key="2">
    <source>
        <dbReference type="ARBA" id="ARBA00022801"/>
    </source>
</evidence>